<dbReference type="AlphaFoldDB" id="A0A9X3CSA5"/>
<gene>
    <name evidence="2" type="ORF">MD535_21525</name>
</gene>
<proteinExistence type="predicted"/>
<dbReference type="EMBL" id="JAKRRY010000041">
    <property type="protein sequence ID" value="MCW8348571.1"/>
    <property type="molecule type" value="Genomic_DNA"/>
</dbReference>
<evidence type="ECO:0000259" key="1">
    <source>
        <dbReference type="Pfam" id="PF00027"/>
    </source>
</evidence>
<name>A0A9X3CSA5_9VIBR</name>
<dbReference type="SUPFAM" id="SSF51206">
    <property type="entry name" value="cAMP-binding domain-like"/>
    <property type="match status" value="1"/>
</dbReference>
<feature type="domain" description="Cyclic nucleotide-binding" evidence="1">
    <location>
        <begin position="28"/>
        <end position="114"/>
    </location>
</feature>
<accession>A0A9X3CSA5</accession>
<protein>
    <submittedName>
        <fullName evidence="2">Cyclic nucleotide-binding domain-containing protein</fullName>
    </submittedName>
</protein>
<reference evidence="2" key="1">
    <citation type="submission" date="2022-02" db="EMBL/GenBank/DDBJ databases">
        <title>Vibrio sp. nov, a new bacterium isolated from seawater.</title>
        <authorList>
            <person name="Yuan Y."/>
        </authorList>
    </citation>
    <scope>NUCLEOTIDE SEQUENCE</scope>
    <source>
        <strain evidence="2">ZSDZ65</strain>
    </source>
</reference>
<dbReference type="CDD" id="cd00038">
    <property type="entry name" value="CAP_ED"/>
    <property type="match status" value="1"/>
</dbReference>
<dbReference type="InterPro" id="IPR018490">
    <property type="entry name" value="cNMP-bd_dom_sf"/>
</dbReference>
<organism evidence="2 3">
    <name type="scientific">Vibrio qingdaonensis</name>
    <dbReference type="NCBI Taxonomy" id="2829491"/>
    <lineage>
        <taxon>Bacteria</taxon>
        <taxon>Pseudomonadati</taxon>
        <taxon>Pseudomonadota</taxon>
        <taxon>Gammaproteobacteria</taxon>
        <taxon>Vibrionales</taxon>
        <taxon>Vibrionaceae</taxon>
        <taxon>Vibrio</taxon>
    </lineage>
</organism>
<sequence>MNVQHALQSHYHATRALADKLIEKGLVVTIPKGKFLCFQDQPTNEIIVPLRGVLGFCPTIDEGTTLSYNLITPGIVINDVPLILGQSTQSDIQAMTDCKVLTLPFPVVETLLDTCCAFSKMLNLSLAKKQRFCLTLFRLRGEKNTQLKIQLAMQAITDVTSDGSIPLNISTLASLLNMSRNTVGRYISQAIVAKEVIKVDIGYRLITPVTTYNQQRVA</sequence>
<dbReference type="InterPro" id="IPR000595">
    <property type="entry name" value="cNMP-bd_dom"/>
</dbReference>
<evidence type="ECO:0000313" key="2">
    <source>
        <dbReference type="EMBL" id="MCW8348571.1"/>
    </source>
</evidence>
<evidence type="ECO:0000313" key="3">
    <source>
        <dbReference type="Proteomes" id="UP001155587"/>
    </source>
</evidence>
<dbReference type="Pfam" id="PF00027">
    <property type="entry name" value="cNMP_binding"/>
    <property type="match status" value="1"/>
</dbReference>
<dbReference type="Gene3D" id="2.60.120.10">
    <property type="entry name" value="Jelly Rolls"/>
    <property type="match status" value="1"/>
</dbReference>
<comment type="caution">
    <text evidence="2">The sequence shown here is derived from an EMBL/GenBank/DDBJ whole genome shotgun (WGS) entry which is preliminary data.</text>
</comment>
<dbReference type="RefSeq" id="WP_265677097.1">
    <property type="nucleotide sequence ID" value="NZ_JAKRRY010000041.1"/>
</dbReference>
<keyword evidence="3" id="KW-1185">Reference proteome</keyword>
<dbReference type="InterPro" id="IPR014710">
    <property type="entry name" value="RmlC-like_jellyroll"/>
</dbReference>
<dbReference type="Proteomes" id="UP001155587">
    <property type="component" value="Unassembled WGS sequence"/>
</dbReference>